<dbReference type="OrthoDB" id="6889413at2"/>
<name>E5Y3Z7_BILW3</name>
<protein>
    <recommendedName>
        <fullName evidence="4">DUF2059 domain-containing protein</fullName>
    </recommendedName>
</protein>
<dbReference type="eggNOG" id="ENOG5032Z28">
    <property type="taxonomic scope" value="Bacteria"/>
</dbReference>
<dbReference type="GeneID" id="78086043"/>
<proteinExistence type="predicted"/>
<evidence type="ECO:0000313" key="3">
    <source>
        <dbReference type="Proteomes" id="UP000006034"/>
    </source>
</evidence>
<gene>
    <name evidence="2" type="ORF">HMPREF0179_00908</name>
</gene>
<reference evidence="2 3" key="2">
    <citation type="submission" date="2013-04" db="EMBL/GenBank/DDBJ databases">
        <title>The Genome Sequence of Bilophila wadsworthia 3_1_6.</title>
        <authorList>
            <consortium name="The Broad Institute Genomics Platform"/>
            <person name="Earl A."/>
            <person name="Ward D."/>
            <person name="Feldgarden M."/>
            <person name="Gevers D."/>
            <person name="Sibley C."/>
            <person name="Strauss J."/>
            <person name="Allen-Vercoe E."/>
            <person name="Walker B."/>
            <person name="Young S."/>
            <person name="Zeng Q."/>
            <person name="Gargeya S."/>
            <person name="Fitzgerald M."/>
            <person name="Haas B."/>
            <person name="Abouelleil A."/>
            <person name="Allen A.W."/>
            <person name="Alvarado L."/>
            <person name="Arachchi H.M."/>
            <person name="Berlin A.M."/>
            <person name="Chapman S.B."/>
            <person name="Gainer-Dewar J."/>
            <person name="Goldberg J."/>
            <person name="Griggs A."/>
            <person name="Gujja S."/>
            <person name="Hansen M."/>
            <person name="Howarth C."/>
            <person name="Imamovic A."/>
            <person name="Ireland A."/>
            <person name="Larimer J."/>
            <person name="McCowan C."/>
            <person name="Murphy C."/>
            <person name="Pearson M."/>
            <person name="Poon T.W."/>
            <person name="Priest M."/>
            <person name="Roberts A."/>
            <person name="Saif S."/>
            <person name="Shea T."/>
            <person name="Sisk P."/>
            <person name="Sykes S."/>
            <person name="Wortman J."/>
            <person name="Nusbaum C."/>
            <person name="Birren B."/>
        </authorList>
    </citation>
    <scope>NUCLEOTIDE SEQUENCE [LARGE SCALE GENOMIC DNA]</scope>
    <source>
        <strain evidence="2 3">3_1_6</strain>
    </source>
</reference>
<comment type="caution">
    <text evidence="2">The sequence shown here is derived from an EMBL/GenBank/DDBJ whole genome shotgun (WGS) entry which is preliminary data.</text>
</comment>
<reference evidence="2 3" key="1">
    <citation type="submission" date="2010-10" db="EMBL/GenBank/DDBJ databases">
        <authorList>
            <consortium name="The Broad Institute Genome Sequencing Platform"/>
            <person name="Ward D."/>
            <person name="Earl A."/>
            <person name="Feldgarden M."/>
            <person name="Young S.K."/>
            <person name="Gargeya S."/>
            <person name="Zeng Q."/>
            <person name="Alvarado L."/>
            <person name="Berlin A."/>
            <person name="Bochicchio J."/>
            <person name="Chapman S.B."/>
            <person name="Chen Z."/>
            <person name="Freedman E."/>
            <person name="Gellesch M."/>
            <person name="Goldberg J."/>
            <person name="Griggs A."/>
            <person name="Gujja S."/>
            <person name="Heilman E."/>
            <person name="Heiman D."/>
            <person name="Howarth C."/>
            <person name="Mehta T."/>
            <person name="Neiman D."/>
            <person name="Pearson M."/>
            <person name="Roberts A."/>
            <person name="Saif S."/>
            <person name="Shea T."/>
            <person name="Shenoy N."/>
            <person name="Sisk P."/>
            <person name="Stolte C."/>
            <person name="Sykes S."/>
            <person name="White J."/>
            <person name="Yandava C."/>
            <person name="Allen-Vercoe E."/>
            <person name="Sibley C."/>
            <person name="Ambrose C.E."/>
            <person name="Strauss J."/>
            <person name="Daigneault M."/>
            <person name="Haas B."/>
            <person name="Nusbaum C."/>
            <person name="Birren B."/>
        </authorList>
    </citation>
    <scope>NUCLEOTIDE SEQUENCE [LARGE SCALE GENOMIC DNA]</scope>
    <source>
        <strain evidence="2 3">3_1_6</strain>
    </source>
</reference>
<evidence type="ECO:0000256" key="1">
    <source>
        <dbReference type="SAM" id="SignalP"/>
    </source>
</evidence>
<dbReference type="AlphaFoldDB" id="E5Y3Z7"/>
<dbReference type="EMBL" id="ADCP02000001">
    <property type="protein sequence ID" value="EFV45311.1"/>
    <property type="molecule type" value="Genomic_DNA"/>
</dbReference>
<evidence type="ECO:0008006" key="4">
    <source>
        <dbReference type="Google" id="ProtNLM"/>
    </source>
</evidence>
<sequence length="121" mass="13439">MMARFTKVVFAAALVCALCLPAVAAQSATDLTGKHWLQSSQNEKLAFLYGASNIIAIEQLIAQQQGTQASPFVTAWIKAFGNTNWTDIQKKLDAWYAAHPDQANREVFDVLWYEFMVPASK</sequence>
<feature type="chain" id="PRO_5003203175" description="DUF2059 domain-containing protein" evidence="1">
    <location>
        <begin position="25"/>
        <end position="121"/>
    </location>
</feature>
<keyword evidence="3" id="KW-1185">Reference proteome</keyword>
<keyword evidence="1" id="KW-0732">Signal</keyword>
<dbReference type="RefSeq" id="WP_005025485.1">
    <property type="nucleotide sequence ID" value="NZ_KE150238.1"/>
</dbReference>
<dbReference type="STRING" id="563192.HMPREF0179_00908"/>
<feature type="signal peptide" evidence="1">
    <location>
        <begin position="1"/>
        <end position="24"/>
    </location>
</feature>
<dbReference type="HOGENOM" id="CLU_145321_1_0_7"/>
<dbReference type="Proteomes" id="UP000006034">
    <property type="component" value="Unassembled WGS sequence"/>
</dbReference>
<accession>E5Y3Z7</accession>
<organism evidence="2 3">
    <name type="scientific">Bilophila wadsworthia (strain 3_1_6)</name>
    <dbReference type="NCBI Taxonomy" id="563192"/>
    <lineage>
        <taxon>Bacteria</taxon>
        <taxon>Pseudomonadati</taxon>
        <taxon>Thermodesulfobacteriota</taxon>
        <taxon>Desulfovibrionia</taxon>
        <taxon>Desulfovibrionales</taxon>
        <taxon>Desulfovibrionaceae</taxon>
        <taxon>Bilophila</taxon>
    </lineage>
</organism>
<evidence type="ECO:0000313" key="2">
    <source>
        <dbReference type="EMBL" id="EFV45311.1"/>
    </source>
</evidence>